<feature type="region of interest" description="Disordered" evidence="5">
    <location>
        <begin position="39"/>
        <end position="116"/>
    </location>
</feature>
<keyword evidence="8" id="KW-1185">Reference proteome</keyword>
<feature type="compositionally biased region" description="Pro residues" evidence="5">
    <location>
        <begin position="49"/>
        <end position="61"/>
    </location>
</feature>
<protein>
    <recommendedName>
        <fullName evidence="4">Small ribosomal subunit protein mS38</fullName>
    </recommendedName>
</protein>
<proteinExistence type="inferred from homology"/>
<dbReference type="EMBL" id="JAVRRJ010000006">
    <property type="protein sequence ID" value="KAK5083482.1"/>
    <property type="molecule type" value="Genomic_DNA"/>
</dbReference>
<dbReference type="Pfam" id="PF08213">
    <property type="entry name" value="COX24_C"/>
    <property type="match status" value="1"/>
</dbReference>
<feature type="compositionally biased region" description="Basic and acidic residues" evidence="5">
    <location>
        <begin position="73"/>
        <end position="104"/>
    </location>
</feature>
<dbReference type="AlphaFoldDB" id="A0AAN7SWI7"/>
<dbReference type="InterPro" id="IPR014804">
    <property type="entry name" value="Pet20-like"/>
</dbReference>
<feature type="compositionally biased region" description="Polar residues" evidence="5">
    <location>
        <begin position="106"/>
        <end position="116"/>
    </location>
</feature>
<gene>
    <name evidence="7" type="ORF">LTR05_005984</name>
</gene>
<feature type="domain" description="Ribosomal protein mS38 C-terminal" evidence="6">
    <location>
        <begin position="357"/>
        <end position="390"/>
    </location>
</feature>
<feature type="compositionally biased region" description="Low complexity" evidence="5">
    <location>
        <begin position="285"/>
        <end position="303"/>
    </location>
</feature>
<dbReference type="InterPro" id="IPR013177">
    <property type="entry name" value="Ribosomal_mS38_C"/>
</dbReference>
<comment type="similarity">
    <text evidence="3">Belongs to the mitochondrion-specific ribosomal protein mS38 family.</text>
</comment>
<evidence type="ECO:0000256" key="4">
    <source>
        <dbReference type="ARBA" id="ARBA00035682"/>
    </source>
</evidence>
<keyword evidence="2" id="KW-0496">Mitochondrion</keyword>
<sequence length="391" mass="44266">MFNSSLRRVARTCPNSVLCSRPSPTASHGQIAATFATHCHQRRNSSSKPPIPPNNGSPPIPAASVKQVGAPRSTDKRPGVESRLSKRKVTKTEKVEVSKPKEDYSSEWTRSLPSVPSTQHLNPKDVYVASFFSTHRPISISGPLPPETSIEDIEKIFQVRPRNQRRPQDVIYTISNVLQNLDENVATQQQQQQAAQHEEGVTQRADIIKALTQHNNSATNPADSNVIHLDGQPQQQQQNTANLRVPPNVKLVIQALARQFRPFNPPPAPVAAPEVEFYPTEEQEATTTTSRTSTTQTATTTQESATQEQTANTFFTPSFQQTSRRTHRATLLPRHLRQLHHFRIRDVRRIGGIKEMLLISVRRQRKLKMKKHKYKKLMRKTRNLRRRQGKI</sequence>
<reference evidence="7 8" key="1">
    <citation type="submission" date="2023-08" db="EMBL/GenBank/DDBJ databases">
        <title>Black Yeasts Isolated from many extreme environments.</title>
        <authorList>
            <person name="Coleine C."/>
            <person name="Stajich J.E."/>
            <person name="Selbmann L."/>
        </authorList>
    </citation>
    <scope>NUCLEOTIDE SEQUENCE [LARGE SCALE GENOMIC DNA]</scope>
    <source>
        <strain evidence="7 8">CCFEE 5910</strain>
    </source>
</reference>
<accession>A0AAN7SWI7</accession>
<name>A0AAN7SWI7_9EURO</name>
<evidence type="ECO:0000256" key="2">
    <source>
        <dbReference type="ARBA" id="ARBA00023128"/>
    </source>
</evidence>
<evidence type="ECO:0000256" key="1">
    <source>
        <dbReference type="ARBA" id="ARBA00004173"/>
    </source>
</evidence>
<dbReference type="Pfam" id="PF08692">
    <property type="entry name" value="Pet20"/>
    <property type="match status" value="1"/>
</dbReference>
<dbReference type="SMART" id="SM01155">
    <property type="entry name" value="DUF1713"/>
    <property type="match status" value="1"/>
</dbReference>
<comment type="caution">
    <text evidence="7">The sequence shown here is derived from an EMBL/GenBank/DDBJ whole genome shotgun (WGS) entry which is preliminary data.</text>
</comment>
<evidence type="ECO:0000256" key="3">
    <source>
        <dbReference type="ARBA" id="ARBA00035647"/>
    </source>
</evidence>
<comment type="subcellular location">
    <subcellularLocation>
        <location evidence="1">Mitochondrion</location>
    </subcellularLocation>
</comment>
<evidence type="ECO:0000256" key="5">
    <source>
        <dbReference type="SAM" id="MobiDB-lite"/>
    </source>
</evidence>
<evidence type="ECO:0000313" key="8">
    <source>
        <dbReference type="Proteomes" id="UP001309876"/>
    </source>
</evidence>
<dbReference type="GO" id="GO:0005739">
    <property type="term" value="C:mitochondrion"/>
    <property type="evidence" value="ECO:0007669"/>
    <property type="project" value="UniProtKB-SubCell"/>
</dbReference>
<feature type="region of interest" description="Disordered" evidence="5">
    <location>
        <begin position="280"/>
        <end position="303"/>
    </location>
</feature>
<dbReference type="PANTHER" id="PTHR32035">
    <property type="entry name" value="AURORA KINASE A-INTERACTING PROTEIN"/>
    <property type="match status" value="1"/>
</dbReference>
<dbReference type="Proteomes" id="UP001309876">
    <property type="component" value="Unassembled WGS sequence"/>
</dbReference>
<dbReference type="PANTHER" id="PTHR32035:SF3">
    <property type="entry name" value="SMALL RIBOSOMAL SUBUNIT PROTEIN MS38"/>
    <property type="match status" value="1"/>
</dbReference>
<organism evidence="7 8">
    <name type="scientific">Lithohypha guttulata</name>
    <dbReference type="NCBI Taxonomy" id="1690604"/>
    <lineage>
        <taxon>Eukaryota</taxon>
        <taxon>Fungi</taxon>
        <taxon>Dikarya</taxon>
        <taxon>Ascomycota</taxon>
        <taxon>Pezizomycotina</taxon>
        <taxon>Eurotiomycetes</taxon>
        <taxon>Chaetothyriomycetidae</taxon>
        <taxon>Chaetothyriales</taxon>
        <taxon>Trichomeriaceae</taxon>
        <taxon>Lithohypha</taxon>
    </lineage>
</organism>
<evidence type="ECO:0000259" key="6">
    <source>
        <dbReference type="SMART" id="SM01155"/>
    </source>
</evidence>
<evidence type="ECO:0000313" key="7">
    <source>
        <dbReference type="EMBL" id="KAK5083482.1"/>
    </source>
</evidence>